<dbReference type="AlphaFoldDB" id="A0A8T0YG33"/>
<dbReference type="EMBL" id="RCMG01001706">
    <property type="protein sequence ID" value="KAG2821527.1"/>
    <property type="molecule type" value="Genomic_DNA"/>
</dbReference>
<reference evidence="1" key="1">
    <citation type="submission" date="2018-10" db="EMBL/GenBank/DDBJ databases">
        <title>Effector identification in a new, highly contiguous assembly of the strawberry crown rot pathogen Phytophthora cactorum.</title>
        <authorList>
            <person name="Armitage A.D."/>
            <person name="Nellist C.F."/>
            <person name="Bates H."/>
            <person name="Vickerstaff R.J."/>
            <person name="Harrison R.J."/>
        </authorList>
    </citation>
    <scope>NUCLEOTIDE SEQUENCE</scope>
    <source>
        <strain evidence="1">15-7</strain>
        <strain evidence="2">P415</strain>
        <strain evidence="3">P421</strain>
    </source>
</reference>
<evidence type="ECO:0000313" key="4">
    <source>
        <dbReference type="Proteomes" id="UP000735874"/>
    </source>
</evidence>
<dbReference type="Proteomes" id="UP000760860">
    <property type="component" value="Unassembled WGS sequence"/>
</dbReference>
<proteinExistence type="predicted"/>
<accession>A0A8T0YG33</accession>
<evidence type="ECO:0000313" key="1">
    <source>
        <dbReference type="EMBL" id="KAG2821527.1"/>
    </source>
</evidence>
<evidence type="ECO:0000313" key="3">
    <source>
        <dbReference type="EMBL" id="KAG3205656.1"/>
    </source>
</evidence>
<dbReference type="EMBL" id="RCML01001772">
    <property type="protein sequence ID" value="KAG2960468.1"/>
    <property type="molecule type" value="Genomic_DNA"/>
</dbReference>
<dbReference type="EMBL" id="RCMV01001916">
    <property type="protein sequence ID" value="KAG3205656.1"/>
    <property type="molecule type" value="Genomic_DNA"/>
</dbReference>
<gene>
    <name evidence="1" type="ORF">PC113_g22461</name>
    <name evidence="2" type="ORF">PC118_g22503</name>
    <name evidence="3" type="ORF">PC129_g22024</name>
</gene>
<evidence type="ECO:0000313" key="2">
    <source>
        <dbReference type="EMBL" id="KAG2960468.1"/>
    </source>
</evidence>
<dbReference type="Proteomes" id="UP000735874">
    <property type="component" value="Unassembled WGS sequence"/>
</dbReference>
<dbReference type="Proteomes" id="UP000697107">
    <property type="component" value="Unassembled WGS sequence"/>
</dbReference>
<comment type="caution">
    <text evidence="1">The sequence shown here is derived from an EMBL/GenBank/DDBJ whole genome shotgun (WGS) entry which is preliminary data.</text>
</comment>
<protein>
    <submittedName>
        <fullName evidence="1">Uncharacterized protein</fullName>
    </submittedName>
</protein>
<sequence length="69" mass="7097">MSAAAAFLLATVPSLPASTVVIGIALRLTTAPQAKRQRVVMATTAHRVEDARSALVASASKVSTWHGLA</sequence>
<organism evidence="1 4">
    <name type="scientific">Phytophthora cactorum</name>
    <dbReference type="NCBI Taxonomy" id="29920"/>
    <lineage>
        <taxon>Eukaryota</taxon>
        <taxon>Sar</taxon>
        <taxon>Stramenopiles</taxon>
        <taxon>Oomycota</taxon>
        <taxon>Peronosporomycetes</taxon>
        <taxon>Peronosporales</taxon>
        <taxon>Peronosporaceae</taxon>
        <taxon>Phytophthora</taxon>
    </lineage>
</organism>
<name>A0A8T0YG33_9STRA</name>